<feature type="non-terminal residue" evidence="2">
    <location>
        <position position="398"/>
    </location>
</feature>
<dbReference type="InterPro" id="IPR036188">
    <property type="entry name" value="FAD/NAD-bd_sf"/>
</dbReference>
<dbReference type="Pfam" id="PF07992">
    <property type="entry name" value="Pyr_redox_2"/>
    <property type="match status" value="1"/>
</dbReference>
<dbReference type="GO" id="GO:0016491">
    <property type="term" value="F:oxidoreductase activity"/>
    <property type="evidence" value="ECO:0007669"/>
    <property type="project" value="InterPro"/>
</dbReference>
<organism evidence="2 3">
    <name type="scientific">Cercospora zeae-maydis SCOH1-5</name>
    <dbReference type="NCBI Taxonomy" id="717836"/>
    <lineage>
        <taxon>Eukaryota</taxon>
        <taxon>Fungi</taxon>
        <taxon>Dikarya</taxon>
        <taxon>Ascomycota</taxon>
        <taxon>Pezizomycotina</taxon>
        <taxon>Dothideomycetes</taxon>
        <taxon>Dothideomycetidae</taxon>
        <taxon>Mycosphaerellales</taxon>
        <taxon>Mycosphaerellaceae</taxon>
        <taxon>Cercospora</taxon>
    </lineage>
</organism>
<name>A0A6A6FLC7_9PEZI</name>
<reference evidence="2" key="1">
    <citation type="journal article" date="2020" name="Stud. Mycol.">
        <title>101 Dothideomycetes genomes: a test case for predicting lifestyles and emergence of pathogens.</title>
        <authorList>
            <person name="Haridas S."/>
            <person name="Albert R."/>
            <person name="Binder M."/>
            <person name="Bloem J."/>
            <person name="Labutti K."/>
            <person name="Salamov A."/>
            <person name="Andreopoulos B."/>
            <person name="Baker S."/>
            <person name="Barry K."/>
            <person name="Bills G."/>
            <person name="Bluhm B."/>
            <person name="Cannon C."/>
            <person name="Castanera R."/>
            <person name="Culley D."/>
            <person name="Daum C."/>
            <person name="Ezra D."/>
            <person name="Gonzalez J."/>
            <person name="Henrissat B."/>
            <person name="Kuo A."/>
            <person name="Liang C."/>
            <person name="Lipzen A."/>
            <person name="Lutzoni F."/>
            <person name="Magnuson J."/>
            <person name="Mondo S."/>
            <person name="Nolan M."/>
            <person name="Ohm R."/>
            <person name="Pangilinan J."/>
            <person name="Park H.-J."/>
            <person name="Ramirez L."/>
            <person name="Alfaro M."/>
            <person name="Sun H."/>
            <person name="Tritt A."/>
            <person name="Yoshinaga Y."/>
            <person name="Zwiers L.-H."/>
            <person name="Turgeon B."/>
            <person name="Goodwin S."/>
            <person name="Spatafora J."/>
            <person name="Crous P."/>
            <person name="Grigoriev I."/>
        </authorList>
    </citation>
    <scope>NUCLEOTIDE SEQUENCE</scope>
    <source>
        <strain evidence="2">SCOH1-5</strain>
    </source>
</reference>
<dbReference type="Gene3D" id="3.50.50.60">
    <property type="entry name" value="FAD/NAD(P)-binding domain"/>
    <property type="match status" value="1"/>
</dbReference>
<dbReference type="OrthoDB" id="432536at2759"/>
<protein>
    <recommendedName>
        <fullName evidence="1">FAD/NAD(P)-binding domain-containing protein</fullName>
    </recommendedName>
</protein>
<proteinExistence type="predicted"/>
<evidence type="ECO:0000313" key="2">
    <source>
        <dbReference type="EMBL" id="KAF2214266.1"/>
    </source>
</evidence>
<dbReference type="InterPro" id="IPR023753">
    <property type="entry name" value="FAD/NAD-binding_dom"/>
</dbReference>
<feature type="domain" description="FAD/NAD(P)-binding" evidence="1">
    <location>
        <begin position="4"/>
        <end position="324"/>
    </location>
</feature>
<gene>
    <name evidence="2" type="ORF">CERZMDRAFT_30291</name>
</gene>
<feature type="non-terminal residue" evidence="2">
    <location>
        <position position="1"/>
    </location>
</feature>
<evidence type="ECO:0000313" key="3">
    <source>
        <dbReference type="Proteomes" id="UP000799539"/>
    </source>
</evidence>
<dbReference type="PRINTS" id="PR00368">
    <property type="entry name" value="FADPNR"/>
</dbReference>
<dbReference type="InterPro" id="IPR053275">
    <property type="entry name" value="Agnestin_monoxygenase"/>
</dbReference>
<sequence length="398" mass="43651">SYEAAVVGAGPAGITAVGNLLEQGIEKILWVDEYFNGGRVNQYYREVPSNTKVKLFIDYAQALSPFREIVGGIQSQDGRSTATTNSSNEDKLRALRQLDQEKGCSLGHAADMCLILTEGLKQHPAITTHLGQVSEATLDSASQTWSLSLANASSAIQTQRLVLCTGSTPLDPPLPYSPPNGIRHINLDDALSPTNLQSLLSPLGPTTIAVIGASHSAVLVLMNLSDIALTSKPDLRIKWFTRHPLRYAEYYDSYIARDNTGLKGAAADWAKQNLEDGKLEKSDVGKVVEKVSYQKGEEEAVYRQHLSDGKTGFVVQAIGYTRNPIPELKFADGEEIQGVKFDHDRGCFWYGKEAERKVLPGVYGAGIAFPQRVVDRKYGHEEFNVGFFKFMKAVKGWV</sequence>
<dbReference type="AlphaFoldDB" id="A0A6A6FLC7"/>
<dbReference type="SUPFAM" id="SSF51905">
    <property type="entry name" value="FAD/NAD(P)-binding domain"/>
    <property type="match status" value="1"/>
</dbReference>
<accession>A0A6A6FLC7</accession>
<keyword evidence="3" id="KW-1185">Reference proteome</keyword>
<evidence type="ECO:0000259" key="1">
    <source>
        <dbReference type="Pfam" id="PF07992"/>
    </source>
</evidence>
<dbReference type="PANTHER" id="PTHR38688">
    <property type="entry name" value="PYR_REDOX_2 DOMAIN-CONTAINING PROTEIN"/>
    <property type="match status" value="1"/>
</dbReference>
<dbReference type="Proteomes" id="UP000799539">
    <property type="component" value="Unassembled WGS sequence"/>
</dbReference>
<dbReference type="PANTHER" id="PTHR38688:SF1">
    <property type="entry name" value="FAD_NAD(P)-BINDING DOMAIN-CONTAINING PROTEIN"/>
    <property type="match status" value="1"/>
</dbReference>
<dbReference type="EMBL" id="ML992668">
    <property type="protein sequence ID" value="KAF2214266.1"/>
    <property type="molecule type" value="Genomic_DNA"/>
</dbReference>